<evidence type="ECO:0000313" key="4">
    <source>
        <dbReference type="Proteomes" id="UP000528460"/>
    </source>
</evidence>
<name>A0A7Y4JTE1_9BACT</name>
<reference evidence="3 4" key="1">
    <citation type="submission" date="2020-05" db="EMBL/GenBank/DDBJ databases">
        <authorList>
            <person name="Whitworth D."/>
        </authorList>
    </citation>
    <scope>NUCLEOTIDE SEQUENCE [LARGE SCALE GENOMIC DNA]</scope>
    <source>
        <strain evidence="3 4">CA046A</strain>
    </source>
</reference>
<proteinExistence type="predicted"/>
<sequence length="94" mass="8752">MNVKALAAVVGTLSLSALATGCASNKASEGTMHSASSEKAAEANCSNAKATDAKGAEGSCSNKPAAAPAATPEKGAEGSCGAGSCGSGSCSGKK</sequence>
<organism evidence="3 4">
    <name type="scientific">Corallococcus exercitus</name>
    <dbReference type="NCBI Taxonomy" id="2316736"/>
    <lineage>
        <taxon>Bacteria</taxon>
        <taxon>Pseudomonadati</taxon>
        <taxon>Myxococcota</taxon>
        <taxon>Myxococcia</taxon>
        <taxon>Myxococcales</taxon>
        <taxon>Cystobacterineae</taxon>
        <taxon>Myxococcaceae</taxon>
        <taxon>Corallococcus</taxon>
    </lineage>
</organism>
<keyword evidence="2" id="KW-0732">Signal</keyword>
<dbReference type="AlphaFoldDB" id="A0A7Y4JTE1"/>
<feature type="signal peptide" evidence="2">
    <location>
        <begin position="1"/>
        <end position="19"/>
    </location>
</feature>
<dbReference type="EMBL" id="JABFJW010000108">
    <property type="protein sequence ID" value="NOK10518.1"/>
    <property type="molecule type" value="Genomic_DNA"/>
</dbReference>
<evidence type="ECO:0000256" key="2">
    <source>
        <dbReference type="SAM" id="SignalP"/>
    </source>
</evidence>
<protein>
    <submittedName>
        <fullName evidence="3">Uncharacterized protein</fullName>
    </submittedName>
</protein>
<dbReference type="PROSITE" id="PS51257">
    <property type="entry name" value="PROKAR_LIPOPROTEIN"/>
    <property type="match status" value="1"/>
</dbReference>
<dbReference type="RefSeq" id="WP_171415104.1">
    <property type="nucleotide sequence ID" value="NZ_JABFJW010000108.1"/>
</dbReference>
<gene>
    <name evidence="3" type="ORF">HNS30_15895</name>
</gene>
<evidence type="ECO:0000313" key="3">
    <source>
        <dbReference type="EMBL" id="NOK10518.1"/>
    </source>
</evidence>
<feature type="chain" id="PRO_5031441875" evidence="2">
    <location>
        <begin position="20"/>
        <end position="94"/>
    </location>
</feature>
<dbReference type="Proteomes" id="UP000528460">
    <property type="component" value="Unassembled WGS sequence"/>
</dbReference>
<comment type="caution">
    <text evidence="3">The sequence shown here is derived from an EMBL/GenBank/DDBJ whole genome shotgun (WGS) entry which is preliminary data.</text>
</comment>
<accession>A0A7Y4JTE1</accession>
<feature type="region of interest" description="Disordered" evidence="1">
    <location>
        <begin position="52"/>
        <end position="94"/>
    </location>
</feature>
<feature type="compositionally biased region" description="Low complexity" evidence="1">
    <location>
        <begin position="63"/>
        <end position="77"/>
    </location>
</feature>
<evidence type="ECO:0000256" key="1">
    <source>
        <dbReference type="SAM" id="MobiDB-lite"/>
    </source>
</evidence>